<keyword evidence="3" id="KW-1003">Cell membrane</keyword>
<keyword evidence="5 7" id="KW-1133">Transmembrane helix</keyword>
<feature type="transmembrane region" description="Helical" evidence="7">
    <location>
        <begin position="187"/>
        <end position="207"/>
    </location>
</feature>
<dbReference type="InterPro" id="IPR000515">
    <property type="entry name" value="MetI-like"/>
</dbReference>
<feature type="domain" description="ABC transmembrane type-1" evidence="8">
    <location>
        <begin position="57"/>
        <end position="241"/>
    </location>
</feature>
<accession>A0A932GPT8</accession>
<gene>
    <name evidence="9" type="ORF">HYY65_07785</name>
</gene>
<name>A0A932GPT8_UNCTE</name>
<evidence type="ECO:0000259" key="8">
    <source>
        <dbReference type="PROSITE" id="PS50928"/>
    </source>
</evidence>
<evidence type="ECO:0000256" key="7">
    <source>
        <dbReference type="RuleBase" id="RU363032"/>
    </source>
</evidence>
<evidence type="ECO:0000256" key="3">
    <source>
        <dbReference type="ARBA" id="ARBA00022475"/>
    </source>
</evidence>
<keyword evidence="4 7" id="KW-0812">Transmembrane</keyword>
<feature type="transmembrane region" description="Helical" evidence="7">
    <location>
        <begin position="70"/>
        <end position="92"/>
    </location>
</feature>
<feature type="transmembrane region" description="Helical" evidence="7">
    <location>
        <begin position="124"/>
        <end position="143"/>
    </location>
</feature>
<protein>
    <submittedName>
        <fullName evidence="9">ABC transporter permease</fullName>
    </submittedName>
</protein>
<comment type="subcellular location">
    <subcellularLocation>
        <location evidence="1 7">Cell membrane</location>
        <topology evidence="1 7">Multi-pass membrane protein</topology>
    </subcellularLocation>
</comment>
<feature type="transmembrane region" description="Helical" evidence="7">
    <location>
        <begin position="98"/>
        <end position="117"/>
    </location>
</feature>
<evidence type="ECO:0000313" key="9">
    <source>
        <dbReference type="EMBL" id="MBI3014941.1"/>
    </source>
</evidence>
<dbReference type="GO" id="GO:0055085">
    <property type="term" value="P:transmembrane transport"/>
    <property type="evidence" value="ECO:0007669"/>
    <property type="project" value="InterPro"/>
</dbReference>
<dbReference type="EMBL" id="JACPSX010000147">
    <property type="protein sequence ID" value="MBI3014941.1"/>
    <property type="molecule type" value="Genomic_DNA"/>
</dbReference>
<comment type="caution">
    <text evidence="9">The sequence shown here is derived from an EMBL/GenBank/DDBJ whole genome shotgun (WGS) entry which is preliminary data.</text>
</comment>
<dbReference type="PANTHER" id="PTHR30151:SF0">
    <property type="entry name" value="ABC TRANSPORTER PERMEASE PROTEIN MJ0413-RELATED"/>
    <property type="match status" value="1"/>
</dbReference>
<keyword evidence="2 7" id="KW-0813">Transport</keyword>
<dbReference type="PROSITE" id="PS50928">
    <property type="entry name" value="ABC_TM1"/>
    <property type="match status" value="1"/>
</dbReference>
<evidence type="ECO:0000313" key="10">
    <source>
        <dbReference type="Proteomes" id="UP000741360"/>
    </source>
</evidence>
<keyword evidence="6 7" id="KW-0472">Membrane</keyword>
<evidence type="ECO:0000256" key="4">
    <source>
        <dbReference type="ARBA" id="ARBA00022692"/>
    </source>
</evidence>
<feature type="transmembrane region" description="Helical" evidence="7">
    <location>
        <begin position="163"/>
        <end position="180"/>
    </location>
</feature>
<evidence type="ECO:0000256" key="1">
    <source>
        <dbReference type="ARBA" id="ARBA00004651"/>
    </source>
</evidence>
<organism evidence="9 10">
    <name type="scientific">Tectimicrobiota bacterium</name>
    <dbReference type="NCBI Taxonomy" id="2528274"/>
    <lineage>
        <taxon>Bacteria</taxon>
        <taxon>Pseudomonadati</taxon>
        <taxon>Nitrospinota/Tectimicrobiota group</taxon>
        <taxon>Candidatus Tectimicrobiota</taxon>
    </lineage>
</organism>
<evidence type="ECO:0000256" key="6">
    <source>
        <dbReference type="ARBA" id="ARBA00023136"/>
    </source>
</evidence>
<dbReference type="AlphaFoldDB" id="A0A932GPT8"/>
<feature type="transmembrane region" description="Helical" evidence="7">
    <location>
        <begin position="219"/>
        <end position="240"/>
    </location>
</feature>
<evidence type="ECO:0000256" key="2">
    <source>
        <dbReference type="ARBA" id="ARBA00022448"/>
    </source>
</evidence>
<dbReference type="Pfam" id="PF00528">
    <property type="entry name" value="BPD_transp_1"/>
    <property type="match status" value="1"/>
</dbReference>
<dbReference type="PANTHER" id="PTHR30151">
    <property type="entry name" value="ALKANE SULFONATE ABC TRANSPORTER-RELATED, MEMBRANE SUBUNIT"/>
    <property type="match status" value="1"/>
</dbReference>
<proteinExistence type="inferred from homology"/>
<comment type="similarity">
    <text evidence="7">Belongs to the binding-protein-dependent transport system permease family.</text>
</comment>
<dbReference type="SUPFAM" id="SSF161098">
    <property type="entry name" value="MetI-like"/>
    <property type="match status" value="1"/>
</dbReference>
<evidence type="ECO:0000256" key="5">
    <source>
        <dbReference type="ARBA" id="ARBA00022989"/>
    </source>
</evidence>
<sequence>MPAKMRWLSFLFVLAIVGVWEAASRTNLVDPSYLPPFTAVLRAFVADFTQGEILRQVLATMRSYVQGLSLALAVGIPCGVLMGAFPGFYAGGRTLLEFLRPIPSVAVIPIAILLLGIEFKMRTAVVFYGSLWPVLLNTLYGIYDVDPVYVDTARVFGRRRGNILRAVVLPAALPYIFTGVRIASAIALILAVTSEMVAGSSGLGFYVKTSEMSLRVGEMYGGILLTGILGYLLNVGFLSLEKVILGWHRGFQGQRSRG</sequence>
<dbReference type="InterPro" id="IPR035906">
    <property type="entry name" value="MetI-like_sf"/>
</dbReference>
<reference evidence="9" key="1">
    <citation type="submission" date="2020-07" db="EMBL/GenBank/DDBJ databases">
        <title>Huge and variable diversity of episymbiotic CPR bacteria and DPANN archaea in groundwater ecosystems.</title>
        <authorList>
            <person name="He C.Y."/>
            <person name="Keren R."/>
            <person name="Whittaker M."/>
            <person name="Farag I.F."/>
            <person name="Doudna J."/>
            <person name="Cate J.H.D."/>
            <person name="Banfield J.F."/>
        </authorList>
    </citation>
    <scope>NUCLEOTIDE SEQUENCE</scope>
    <source>
        <strain evidence="9">NC_groundwater_717_Ag_S-0.2um_59_8</strain>
    </source>
</reference>
<dbReference type="CDD" id="cd06261">
    <property type="entry name" value="TM_PBP2"/>
    <property type="match status" value="1"/>
</dbReference>
<dbReference type="Gene3D" id="1.10.3720.10">
    <property type="entry name" value="MetI-like"/>
    <property type="match status" value="1"/>
</dbReference>
<dbReference type="Proteomes" id="UP000741360">
    <property type="component" value="Unassembled WGS sequence"/>
</dbReference>
<dbReference type="GO" id="GO:0005886">
    <property type="term" value="C:plasma membrane"/>
    <property type="evidence" value="ECO:0007669"/>
    <property type="project" value="UniProtKB-SubCell"/>
</dbReference>